<dbReference type="PROSITE" id="PS50974">
    <property type="entry name" value="ADOMET_ACTIVATION"/>
    <property type="match status" value="1"/>
</dbReference>
<dbReference type="InterPro" id="IPR004223">
    <property type="entry name" value="VitB12-dep_Met_synth_activ_dom"/>
</dbReference>
<proteinExistence type="predicted"/>
<dbReference type="Proteomes" id="UP000022910">
    <property type="component" value="Unassembled WGS sequence"/>
</dbReference>
<accession>A0A015KJI4</accession>
<dbReference type="HOGENOM" id="CLU_029349_0_0_1"/>
<name>A0A015KJI4_RHIIW</name>
<dbReference type="EMBL" id="JEMT01001363">
    <property type="protein sequence ID" value="EXX79785.1"/>
    <property type="molecule type" value="Genomic_DNA"/>
</dbReference>
<feature type="domain" description="AdoMet activation" evidence="3">
    <location>
        <begin position="1"/>
        <end position="62"/>
    </location>
</feature>
<sequence>MENLNAYERAKYHAWFHHHEADGYITLAKKTKKGFQQFHVKPKKLALKLSKWLGEDVYFSQNTFYKPQRQIELIRQLRSLYVDLDCYLLNYDPKWIIGKLELEFFNQSIPEPSLIIFSGRGVVLVWLIDPVPYQALPLWQAVQNHFVQQLKAMGGDTRATDAARVFRLDGSINSKNGEAVQVQYRHDYRYVLRDIQNEYLPDLQPKKKTRGRRKTVERLFNTYSLHHARLLDLVKLVELRNHDVKGYRETILFLYRYWQCCYVADSEEALRQTLIFNSQFTEPLAEKEVIRATKSAEKAWKAKNTEEANAVAKEKGYPGAGYNLKNAKIIEWLDITEDEQVQLQTIIGRNEKRKRNTEAKREQRRKEGMKPRNAYIKAQKEKTEDKLWLLQKALDRYPNATQKQLGIKLGLSQQRIAQLLKEVKNR</sequence>
<gene>
    <name evidence="4" type="ORF">RirG_002230</name>
</gene>
<feature type="compositionally biased region" description="Basic and acidic residues" evidence="2">
    <location>
        <begin position="356"/>
        <end position="370"/>
    </location>
</feature>
<evidence type="ECO:0000259" key="3">
    <source>
        <dbReference type="PROSITE" id="PS50974"/>
    </source>
</evidence>
<evidence type="ECO:0000256" key="2">
    <source>
        <dbReference type="SAM" id="MobiDB-lite"/>
    </source>
</evidence>
<evidence type="ECO:0000256" key="1">
    <source>
        <dbReference type="PROSITE-ProRule" id="PRU00346"/>
    </source>
</evidence>
<dbReference type="GO" id="GO:0032259">
    <property type="term" value="P:methylation"/>
    <property type="evidence" value="ECO:0007669"/>
    <property type="project" value="UniProtKB-KW"/>
</dbReference>
<keyword evidence="5" id="KW-1185">Reference proteome</keyword>
<reference evidence="4 5" key="1">
    <citation type="submission" date="2014-02" db="EMBL/GenBank/DDBJ databases">
        <title>Single nucleus genome sequencing reveals high similarity among nuclei of an endomycorrhizal fungus.</title>
        <authorList>
            <person name="Lin K."/>
            <person name="Geurts R."/>
            <person name="Zhang Z."/>
            <person name="Limpens E."/>
            <person name="Saunders D.G."/>
            <person name="Mu D."/>
            <person name="Pang E."/>
            <person name="Cao H."/>
            <person name="Cha H."/>
            <person name="Lin T."/>
            <person name="Zhou Q."/>
            <person name="Shang Y."/>
            <person name="Li Y."/>
            <person name="Ivanov S."/>
            <person name="Sharma T."/>
            <person name="Velzen R.V."/>
            <person name="Ruijter N.D."/>
            <person name="Aanen D.K."/>
            <person name="Win J."/>
            <person name="Kamoun S."/>
            <person name="Bisseling T."/>
            <person name="Huang S."/>
        </authorList>
    </citation>
    <scope>NUCLEOTIDE SEQUENCE [LARGE SCALE GENOMIC DNA]</scope>
    <source>
        <strain evidence="5">DAOM197198w</strain>
    </source>
</reference>
<evidence type="ECO:0000313" key="4">
    <source>
        <dbReference type="EMBL" id="EXX79785.1"/>
    </source>
</evidence>
<comment type="caution">
    <text evidence="4">The sequence shown here is derived from an EMBL/GenBank/DDBJ whole genome shotgun (WGS) entry which is preliminary data.</text>
</comment>
<evidence type="ECO:0000313" key="5">
    <source>
        <dbReference type="Proteomes" id="UP000022910"/>
    </source>
</evidence>
<organism evidence="4 5">
    <name type="scientific">Rhizophagus irregularis (strain DAOM 197198w)</name>
    <name type="common">Glomus intraradices</name>
    <dbReference type="NCBI Taxonomy" id="1432141"/>
    <lineage>
        <taxon>Eukaryota</taxon>
        <taxon>Fungi</taxon>
        <taxon>Fungi incertae sedis</taxon>
        <taxon>Mucoromycota</taxon>
        <taxon>Glomeromycotina</taxon>
        <taxon>Glomeromycetes</taxon>
        <taxon>Glomerales</taxon>
        <taxon>Glomeraceae</taxon>
        <taxon>Rhizophagus</taxon>
    </lineage>
</organism>
<dbReference type="AlphaFoldDB" id="A0A015KJI4"/>
<keyword evidence="1" id="KW-0489">Methyltransferase</keyword>
<protein>
    <recommendedName>
        <fullName evidence="3">AdoMet activation domain-containing protein</fullName>
    </recommendedName>
</protein>
<feature type="region of interest" description="Disordered" evidence="2">
    <location>
        <begin position="352"/>
        <end position="377"/>
    </location>
</feature>
<dbReference type="GO" id="GO:0008705">
    <property type="term" value="F:methionine synthase activity"/>
    <property type="evidence" value="ECO:0007669"/>
    <property type="project" value="InterPro"/>
</dbReference>
<keyword evidence="1" id="KW-0808">Transferase</keyword>